<proteinExistence type="predicted"/>
<dbReference type="Pfam" id="PF24964">
    <property type="entry name" value="DUF7769"/>
    <property type="match status" value="1"/>
</dbReference>
<evidence type="ECO:0000259" key="2">
    <source>
        <dbReference type="Pfam" id="PF24964"/>
    </source>
</evidence>
<feature type="region of interest" description="Disordered" evidence="1">
    <location>
        <begin position="1"/>
        <end position="75"/>
    </location>
</feature>
<dbReference type="EMBL" id="CM029050">
    <property type="protein sequence ID" value="KAG2564544.1"/>
    <property type="molecule type" value="Genomic_DNA"/>
</dbReference>
<accession>A0A8T0Q2M7</accession>
<dbReference type="OrthoDB" id="1751510at2759"/>
<dbReference type="PANTHER" id="PTHR33889:SF1">
    <property type="entry name" value="OS03G0834800 PROTEIN"/>
    <property type="match status" value="1"/>
</dbReference>
<dbReference type="PANTHER" id="PTHR33889">
    <property type="entry name" value="OS04G0681850 PROTEIN"/>
    <property type="match status" value="1"/>
</dbReference>
<feature type="region of interest" description="Disordered" evidence="1">
    <location>
        <begin position="170"/>
        <end position="190"/>
    </location>
</feature>
<keyword evidence="4" id="KW-1185">Reference proteome</keyword>
<dbReference type="Proteomes" id="UP000823388">
    <property type="component" value="Chromosome 7N"/>
</dbReference>
<evidence type="ECO:0000313" key="4">
    <source>
        <dbReference type="Proteomes" id="UP000823388"/>
    </source>
</evidence>
<sequence>MAVDLNLPSAEDEEDDPFGGSPHGQDHGCGTLHFQQIHDSMAVDLNLPPAEEDDPFGGSPHSQDHPPLARGHSMGDAYGAPSFDLNMVAYELVDKVDGFNAPTAEANIESNIDFQEEVEDEDADVSAVDFHVRFAEEELQGSTDNGDQADAFNAADETATFDLNYPLEEEMLDGSNDPEHVEQGSQSEHANMVITRKNLTDKERQAIYEALLLRSMHGKLKRRTTTIVANLFNVNRCYVQSIWRTAKKCLAEGVPVDVSCKRKKIVVAKRLPLICLELQQYLWIKGPLLGL</sequence>
<protein>
    <recommendedName>
        <fullName evidence="2">DUF7769 domain-containing protein</fullName>
    </recommendedName>
</protein>
<feature type="domain" description="DUF7769" evidence="2">
    <location>
        <begin position="199"/>
        <end position="253"/>
    </location>
</feature>
<dbReference type="AlphaFoldDB" id="A0A8T0Q2M7"/>
<evidence type="ECO:0000256" key="1">
    <source>
        <dbReference type="SAM" id="MobiDB-lite"/>
    </source>
</evidence>
<reference evidence="3" key="1">
    <citation type="submission" date="2020-05" db="EMBL/GenBank/DDBJ databases">
        <title>WGS assembly of Panicum virgatum.</title>
        <authorList>
            <person name="Lovell J.T."/>
            <person name="Jenkins J."/>
            <person name="Shu S."/>
            <person name="Juenger T.E."/>
            <person name="Schmutz J."/>
        </authorList>
    </citation>
    <scope>NUCLEOTIDE SEQUENCE</scope>
    <source>
        <strain evidence="3">AP13</strain>
    </source>
</reference>
<evidence type="ECO:0000313" key="3">
    <source>
        <dbReference type="EMBL" id="KAG2564544.1"/>
    </source>
</evidence>
<name>A0A8T0Q2M7_PANVG</name>
<gene>
    <name evidence="3" type="ORF">PVAP13_7NG090356</name>
</gene>
<dbReference type="InterPro" id="IPR056671">
    <property type="entry name" value="DUF7769"/>
</dbReference>
<comment type="caution">
    <text evidence="3">The sequence shown here is derived from an EMBL/GenBank/DDBJ whole genome shotgun (WGS) entry which is preliminary data.</text>
</comment>
<organism evidence="3 4">
    <name type="scientific">Panicum virgatum</name>
    <name type="common">Blackwell switchgrass</name>
    <dbReference type="NCBI Taxonomy" id="38727"/>
    <lineage>
        <taxon>Eukaryota</taxon>
        <taxon>Viridiplantae</taxon>
        <taxon>Streptophyta</taxon>
        <taxon>Embryophyta</taxon>
        <taxon>Tracheophyta</taxon>
        <taxon>Spermatophyta</taxon>
        <taxon>Magnoliopsida</taxon>
        <taxon>Liliopsida</taxon>
        <taxon>Poales</taxon>
        <taxon>Poaceae</taxon>
        <taxon>PACMAD clade</taxon>
        <taxon>Panicoideae</taxon>
        <taxon>Panicodae</taxon>
        <taxon>Paniceae</taxon>
        <taxon>Panicinae</taxon>
        <taxon>Panicum</taxon>
        <taxon>Panicum sect. Hiantes</taxon>
    </lineage>
</organism>